<dbReference type="InterPro" id="IPR041581">
    <property type="entry name" value="Glyoxalase_6"/>
</dbReference>
<dbReference type="PANTHER" id="PTHR33993:SF14">
    <property type="entry name" value="GB|AAF24581.1"/>
    <property type="match status" value="1"/>
</dbReference>
<comment type="caution">
    <text evidence="2">The sequence shown here is derived from an EMBL/GenBank/DDBJ whole genome shotgun (WGS) entry which is preliminary data.</text>
</comment>
<dbReference type="PROSITE" id="PS51819">
    <property type="entry name" value="VOC"/>
    <property type="match status" value="2"/>
</dbReference>
<name>A0A022KWA0_9MICO</name>
<dbReference type="HOGENOM" id="CLU_069623_0_0_11"/>
<dbReference type="AlphaFoldDB" id="A0A022KWA0"/>
<feature type="domain" description="VOC" evidence="1">
    <location>
        <begin position="7"/>
        <end position="126"/>
    </location>
</feature>
<dbReference type="STRING" id="1249481.D641_0103875"/>
<dbReference type="SUPFAM" id="SSF54593">
    <property type="entry name" value="Glyoxalase/Bleomycin resistance protein/Dihydroxybiphenyl dioxygenase"/>
    <property type="match status" value="2"/>
</dbReference>
<dbReference type="Pfam" id="PF00903">
    <property type="entry name" value="Glyoxalase"/>
    <property type="match status" value="1"/>
</dbReference>
<evidence type="ECO:0000313" key="2">
    <source>
        <dbReference type="EMBL" id="EYT50412.1"/>
    </source>
</evidence>
<dbReference type="CDD" id="cd07247">
    <property type="entry name" value="SgaA_N_like"/>
    <property type="match status" value="2"/>
</dbReference>
<dbReference type="InterPro" id="IPR052164">
    <property type="entry name" value="Anthracycline_SecMetBiosynth"/>
</dbReference>
<dbReference type="InterPro" id="IPR004360">
    <property type="entry name" value="Glyas_Fos-R_dOase_dom"/>
</dbReference>
<dbReference type="EMBL" id="AORC01000004">
    <property type="protein sequence ID" value="EYT50412.1"/>
    <property type="molecule type" value="Genomic_DNA"/>
</dbReference>
<dbReference type="Proteomes" id="UP000019754">
    <property type="component" value="Unassembled WGS sequence"/>
</dbReference>
<gene>
    <name evidence="2" type="ORF">D641_0103875</name>
</gene>
<keyword evidence="3" id="KW-1185">Reference proteome</keyword>
<dbReference type="Pfam" id="PF18029">
    <property type="entry name" value="Glyoxalase_6"/>
    <property type="match status" value="1"/>
</dbReference>
<proteinExistence type="predicted"/>
<evidence type="ECO:0000313" key="3">
    <source>
        <dbReference type="Proteomes" id="UP000019754"/>
    </source>
</evidence>
<dbReference type="Gene3D" id="3.10.180.10">
    <property type="entry name" value="2,3-Dihydroxybiphenyl 1,2-Dioxygenase, domain 1"/>
    <property type="match status" value="2"/>
</dbReference>
<sequence length="266" mass="28251">MTRPIGTTTWLDLATTDLRAAQDFYAGLFGWTFEDAGEEFGHYRMVRNSGALVGGAMDVSGMTCPTGQPLPSEWGVYLAADDIDVRLEKALSAGAQLVVPAHDAGSAGRFAVVLDPAGNAVGLWQAGDTEGYEFTAAPGSPVWFEVMTHDIEAAERFYTEVLDAKLVPMTEPMEDDSFRYVTNGSEEEATWGMGDATGVIPEGEGGWRIYFAVDACDAAVDRIRELGGSLLDGPVDSPFGRIATVSDPTGASFQICAMSEKAPEAG</sequence>
<accession>A0A022KWA0</accession>
<protein>
    <submittedName>
        <fullName evidence="2">Glyoxalase</fullName>
    </submittedName>
</protein>
<dbReference type="PANTHER" id="PTHR33993">
    <property type="entry name" value="GLYOXALASE-RELATED"/>
    <property type="match status" value="1"/>
</dbReference>
<feature type="domain" description="VOC" evidence="1">
    <location>
        <begin position="140"/>
        <end position="258"/>
    </location>
</feature>
<dbReference type="InterPro" id="IPR037523">
    <property type="entry name" value="VOC_core"/>
</dbReference>
<dbReference type="RefSeq" id="WP_017822488.1">
    <property type="nucleotide sequence ID" value="NZ_AORC01000004.1"/>
</dbReference>
<dbReference type="InterPro" id="IPR029068">
    <property type="entry name" value="Glyas_Bleomycin-R_OHBP_Dase"/>
</dbReference>
<evidence type="ECO:0000259" key="1">
    <source>
        <dbReference type="PROSITE" id="PS51819"/>
    </source>
</evidence>
<reference evidence="2 3" key="1">
    <citation type="journal article" date="2013" name="Genome Announc.">
        <title>Draft genome sequence of an Actinobacterium, Brachybacterium muris strain UCD-AY4.</title>
        <authorList>
            <person name="Lo J.R."/>
            <person name="Lang J.M."/>
            <person name="Darling A.E."/>
            <person name="Eisen J.A."/>
            <person name="Coil D.A."/>
        </authorList>
    </citation>
    <scope>NUCLEOTIDE SEQUENCE [LARGE SCALE GENOMIC DNA]</scope>
    <source>
        <strain evidence="2 3">UCD-AY4</strain>
    </source>
</reference>
<organism evidence="2 3">
    <name type="scientific">Brachybacterium muris UCD-AY4</name>
    <dbReference type="NCBI Taxonomy" id="1249481"/>
    <lineage>
        <taxon>Bacteria</taxon>
        <taxon>Bacillati</taxon>
        <taxon>Actinomycetota</taxon>
        <taxon>Actinomycetes</taxon>
        <taxon>Micrococcales</taxon>
        <taxon>Dermabacteraceae</taxon>
        <taxon>Brachybacterium</taxon>
    </lineage>
</organism>
<dbReference type="OrthoDB" id="9793039at2"/>